<gene>
    <name evidence="3" type="ORF">ACFFTU_29695</name>
</gene>
<evidence type="ECO:0000313" key="4">
    <source>
        <dbReference type="Proteomes" id="UP001589718"/>
    </source>
</evidence>
<name>A0ABV5PMY1_STRCM</name>
<evidence type="ECO:0000256" key="2">
    <source>
        <dbReference type="SAM" id="SignalP"/>
    </source>
</evidence>
<accession>A0ABV5PMY1</accession>
<keyword evidence="4" id="KW-1185">Reference proteome</keyword>
<organism evidence="3 4">
    <name type="scientific">Streptomyces cremeus</name>
    <dbReference type="NCBI Taxonomy" id="66881"/>
    <lineage>
        <taxon>Bacteria</taxon>
        <taxon>Bacillati</taxon>
        <taxon>Actinomycetota</taxon>
        <taxon>Actinomycetes</taxon>
        <taxon>Kitasatosporales</taxon>
        <taxon>Streptomycetaceae</taxon>
        <taxon>Streptomyces</taxon>
    </lineage>
</organism>
<feature type="chain" id="PRO_5047538039" evidence="2">
    <location>
        <begin position="21"/>
        <end position="61"/>
    </location>
</feature>
<feature type="region of interest" description="Disordered" evidence="1">
    <location>
        <begin position="24"/>
        <end position="61"/>
    </location>
</feature>
<feature type="signal peptide" evidence="2">
    <location>
        <begin position="1"/>
        <end position="20"/>
    </location>
</feature>
<protein>
    <submittedName>
        <fullName evidence="3">Uncharacterized protein</fullName>
    </submittedName>
</protein>
<evidence type="ECO:0000256" key="1">
    <source>
        <dbReference type="SAM" id="MobiDB-lite"/>
    </source>
</evidence>
<dbReference type="RefSeq" id="WP_345218184.1">
    <property type="nucleotide sequence ID" value="NZ_BAAAXE010000001.1"/>
</dbReference>
<keyword evidence="2" id="KW-0732">Signal</keyword>
<comment type="caution">
    <text evidence="3">The sequence shown here is derived from an EMBL/GenBank/DDBJ whole genome shotgun (WGS) entry which is preliminary data.</text>
</comment>
<sequence length="61" mass="6432">MKRFLLTVATAALIALPAVSHPVWQGHDRSTSAGPSEARDLPRPSSCGGRCADPNDDTSWG</sequence>
<dbReference type="EMBL" id="JBHMCR010000019">
    <property type="protein sequence ID" value="MFB9524123.1"/>
    <property type="molecule type" value="Genomic_DNA"/>
</dbReference>
<reference evidence="3 4" key="1">
    <citation type="submission" date="2024-09" db="EMBL/GenBank/DDBJ databases">
        <authorList>
            <person name="Sun Q."/>
            <person name="Mori K."/>
        </authorList>
    </citation>
    <scope>NUCLEOTIDE SEQUENCE [LARGE SCALE GENOMIC DNA]</scope>
    <source>
        <strain evidence="3 4">JCM 4362</strain>
    </source>
</reference>
<evidence type="ECO:0000313" key="3">
    <source>
        <dbReference type="EMBL" id="MFB9524123.1"/>
    </source>
</evidence>
<dbReference type="Proteomes" id="UP001589718">
    <property type="component" value="Unassembled WGS sequence"/>
</dbReference>
<proteinExistence type="predicted"/>